<keyword evidence="5" id="KW-1185">Reference proteome</keyword>
<evidence type="ECO:0000313" key="5">
    <source>
        <dbReference type="Proteomes" id="UP000199496"/>
    </source>
</evidence>
<keyword evidence="4" id="KW-0966">Cell projection</keyword>
<dbReference type="SUPFAM" id="SSF140566">
    <property type="entry name" value="FlgN-like"/>
    <property type="match status" value="1"/>
</dbReference>
<keyword evidence="3" id="KW-1005">Bacterial flagellum biogenesis</keyword>
<sequence>METRPFPEHLEQILTRSIGEASALEHALQREAQALGTRDVDALNAAVSEKQQRVKNLESLTQEQGALLKREGYENNAHGMACCLRDWDQEQLIQPVWDRLVDVISRCRELNLANGGVVEGKRRTVDQALHILRGEDHRTELYSASGRTTFSSGASRPITKA</sequence>
<proteinExistence type="inferred from homology"/>
<keyword evidence="4" id="KW-0282">Flagellum</keyword>
<evidence type="ECO:0000256" key="2">
    <source>
        <dbReference type="ARBA" id="ARBA00007703"/>
    </source>
</evidence>
<comment type="similarity">
    <text evidence="2">Belongs to the FlgN family.</text>
</comment>
<accession>A0A1H9DDN5</accession>
<keyword evidence="4" id="KW-0969">Cilium</keyword>
<dbReference type="Proteomes" id="UP000199496">
    <property type="component" value="Unassembled WGS sequence"/>
</dbReference>
<dbReference type="AlphaFoldDB" id="A0A1H9DDN5"/>
<dbReference type="OrthoDB" id="5298520at2"/>
<dbReference type="Gene3D" id="1.20.58.300">
    <property type="entry name" value="FlgN-like"/>
    <property type="match status" value="1"/>
</dbReference>
<organism evidence="4 5">
    <name type="scientific">Ectothiorhodospira magna</name>
    <dbReference type="NCBI Taxonomy" id="867345"/>
    <lineage>
        <taxon>Bacteria</taxon>
        <taxon>Pseudomonadati</taxon>
        <taxon>Pseudomonadota</taxon>
        <taxon>Gammaproteobacteria</taxon>
        <taxon>Chromatiales</taxon>
        <taxon>Ectothiorhodospiraceae</taxon>
        <taxon>Ectothiorhodospira</taxon>
    </lineage>
</organism>
<evidence type="ECO:0000256" key="3">
    <source>
        <dbReference type="ARBA" id="ARBA00022795"/>
    </source>
</evidence>
<protein>
    <submittedName>
        <fullName evidence="4">Flagella synthesis protein FlgN</fullName>
    </submittedName>
</protein>
<name>A0A1H9DDN5_9GAMM</name>
<dbReference type="GO" id="GO:0044780">
    <property type="term" value="P:bacterial-type flagellum assembly"/>
    <property type="evidence" value="ECO:0007669"/>
    <property type="project" value="InterPro"/>
</dbReference>
<dbReference type="Pfam" id="PF05130">
    <property type="entry name" value="FlgN"/>
    <property type="match status" value="1"/>
</dbReference>
<comment type="function">
    <text evidence="1">Required for the efficient initiation of filament assembly.</text>
</comment>
<evidence type="ECO:0000256" key="1">
    <source>
        <dbReference type="ARBA" id="ARBA00002397"/>
    </source>
</evidence>
<dbReference type="InterPro" id="IPR036679">
    <property type="entry name" value="FlgN-like_sf"/>
</dbReference>
<gene>
    <name evidence="4" type="ORF">SAMN05421693_11732</name>
</gene>
<reference evidence="4 5" key="1">
    <citation type="submission" date="2016-10" db="EMBL/GenBank/DDBJ databases">
        <authorList>
            <person name="de Groot N.N."/>
        </authorList>
    </citation>
    <scope>NUCLEOTIDE SEQUENCE [LARGE SCALE GENOMIC DNA]</scope>
    <source>
        <strain evidence="4 5">B7-7</strain>
    </source>
</reference>
<evidence type="ECO:0000313" key="4">
    <source>
        <dbReference type="EMBL" id="SEQ11615.1"/>
    </source>
</evidence>
<dbReference type="EMBL" id="FOFO01000017">
    <property type="protein sequence ID" value="SEQ11615.1"/>
    <property type="molecule type" value="Genomic_DNA"/>
</dbReference>
<dbReference type="RefSeq" id="WP_090207145.1">
    <property type="nucleotide sequence ID" value="NZ_FOFO01000017.1"/>
</dbReference>
<dbReference type="STRING" id="867345.SAMN05421693_11732"/>
<dbReference type="InterPro" id="IPR007809">
    <property type="entry name" value="FlgN-like"/>
</dbReference>